<keyword evidence="1" id="KW-0812">Transmembrane</keyword>
<name>A0ABS2P123_9BACI</name>
<keyword evidence="3" id="KW-1185">Reference proteome</keyword>
<dbReference type="EMBL" id="JAFBED010000004">
    <property type="protein sequence ID" value="MBM7620574.1"/>
    <property type="molecule type" value="Genomic_DNA"/>
</dbReference>
<organism evidence="2 3">
    <name type="scientific">Sutcliffiella tianshenii</name>
    <dbReference type="NCBI Taxonomy" id="1463404"/>
    <lineage>
        <taxon>Bacteria</taxon>
        <taxon>Bacillati</taxon>
        <taxon>Bacillota</taxon>
        <taxon>Bacilli</taxon>
        <taxon>Bacillales</taxon>
        <taxon>Bacillaceae</taxon>
        <taxon>Sutcliffiella</taxon>
    </lineage>
</organism>
<protein>
    <submittedName>
        <fullName evidence="2">Membrane protein</fullName>
    </submittedName>
</protein>
<dbReference type="InterPro" id="IPR025618">
    <property type="entry name" value="YtpI"/>
</dbReference>
<keyword evidence="1" id="KW-0472">Membrane</keyword>
<comment type="caution">
    <text evidence="2">The sequence shown here is derived from an EMBL/GenBank/DDBJ whole genome shotgun (WGS) entry which is preliminary data.</text>
</comment>
<dbReference type="Proteomes" id="UP000737402">
    <property type="component" value="Unassembled WGS sequence"/>
</dbReference>
<reference evidence="2 3" key="1">
    <citation type="submission" date="2021-01" db="EMBL/GenBank/DDBJ databases">
        <title>Genomic Encyclopedia of Type Strains, Phase IV (KMG-IV): sequencing the most valuable type-strain genomes for metagenomic binning, comparative biology and taxonomic classification.</title>
        <authorList>
            <person name="Goeker M."/>
        </authorList>
    </citation>
    <scope>NUCLEOTIDE SEQUENCE [LARGE SCALE GENOMIC DNA]</scope>
    <source>
        <strain evidence="2 3">DSM 25879</strain>
    </source>
</reference>
<accession>A0ABS2P123</accession>
<sequence>MPIFVFLIIFSFIFYLFYKVKYFRTQLPAEKKWLSAKSSMALGSFVFFFGLNTLINPLSNVAIVVGIVLILIGAASFWAGLKSYKFYLPHAIKEAEYVKEQEMKEKTITN</sequence>
<keyword evidence="1" id="KW-1133">Transmembrane helix</keyword>
<feature type="transmembrane region" description="Helical" evidence="1">
    <location>
        <begin position="61"/>
        <end position="81"/>
    </location>
</feature>
<dbReference type="RefSeq" id="WP_204416321.1">
    <property type="nucleotide sequence ID" value="NZ_JAFBED010000004.1"/>
</dbReference>
<feature type="transmembrane region" description="Helical" evidence="1">
    <location>
        <begin position="34"/>
        <end position="55"/>
    </location>
</feature>
<evidence type="ECO:0000313" key="2">
    <source>
        <dbReference type="EMBL" id="MBM7620574.1"/>
    </source>
</evidence>
<evidence type="ECO:0000256" key="1">
    <source>
        <dbReference type="SAM" id="Phobius"/>
    </source>
</evidence>
<gene>
    <name evidence="2" type="ORF">JOC95_002427</name>
</gene>
<feature type="transmembrane region" description="Helical" evidence="1">
    <location>
        <begin position="6"/>
        <end position="22"/>
    </location>
</feature>
<proteinExistence type="predicted"/>
<evidence type="ECO:0000313" key="3">
    <source>
        <dbReference type="Proteomes" id="UP000737402"/>
    </source>
</evidence>
<dbReference type="Pfam" id="PF14007">
    <property type="entry name" value="YtpI"/>
    <property type="match status" value="1"/>
</dbReference>